<feature type="compositionally biased region" description="Pro residues" evidence="2">
    <location>
        <begin position="77"/>
        <end position="88"/>
    </location>
</feature>
<dbReference type="PANTHER" id="PTHR30231">
    <property type="entry name" value="DNA POLYMERASE III SUBUNIT EPSILON"/>
    <property type="match status" value="1"/>
</dbReference>
<feature type="domain" description="Exonuclease" evidence="3">
    <location>
        <begin position="126"/>
        <end position="292"/>
    </location>
</feature>
<dbReference type="Gene3D" id="3.30.420.10">
    <property type="entry name" value="Ribonuclease H-like superfamily/Ribonuclease H"/>
    <property type="match status" value="1"/>
</dbReference>
<dbReference type="AlphaFoldDB" id="A0A9D1RXE2"/>
<dbReference type="InterPro" id="IPR036397">
    <property type="entry name" value="RNaseH_sf"/>
</dbReference>
<proteinExistence type="predicted"/>
<feature type="compositionally biased region" description="Low complexity" evidence="2">
    <location>
        <begin position="42"/>
        <end position="51"/>
    </location>
</feature>
<sequence length="396" mass="42934">MNLFKKLFRRASDPQPSPSPAPAAEQPEDLLPPPEEPEEAVAVELAPAALPSDLNTAHSAPSASPEPDAAADEPEAPEPVPQQPQPDPVPEDTVLVSHNAREIYAPFPPFSRLDLSSKRELVAFRDYVVLAMETTGLVSGRDHILELAMERYEGGRLVGRFQGLVLQDSPLSPQVTQLTGLTDADMARQAIPPMEAAQRAAAFIGSAPLVFHNASFVIPFLERLLAMAGVAGPVAYVDSLRLARRAWPEYKTYSLDYLIRRQNLAKRQPHRARGDAMCLSALFRLILTQLGRSGRETKLSEQFQPRAGVVPDQSGPLWQKRIVFAGVFQSGKAAMQMAVDAGALLRETVSAKTDFLVLAPSAADGAKARAAAALNQAGKAHITFLDEASFLRMVRQ</sequence>
<keyword evidence="1" id="KW-0540">Nuclease</keyword>
<evidence type="ECO:0000256" key="2">
    <source>
        <dbReference type="SAM" id="MobiDB-lite"/>
    </source>
</evidence>
<dbReference type="GO" id="GO:0045004">
    <property type="term" value="P:DNA replication proofreading"/>
    <property type="evidence" value="ECO:0007669"/>
    <property type="project" value="TreeGrafter"/>
</dbReference>
<dbReference type="Proteomes" id="UP000824192">
    <property type="component" value="Unassembled WGS sequence"/>
</dbReference>
<name>A0A9D1RXE2_9FIRM</name>
<dbReference type="GO" id="GO:0003676">
    <property type="term" value="F:nucleic acid binding"/>
    <property type="evidence" value="ECO:0007669"/>
    <property type="project" value="InterPro"/>
</dbReference>
<accession>A0A9D1RXE2</accession>
<dbReference type="Gene3D" id="3.40.50.10190">
    <property type="entry name" value="BRCT domain"/>
    <property type="match status" value="1"/>
</dbReference>
<reference evidence="4" key="1">
    <citation type="journal article" date="2021" name="PeerJ">
        <title>Extensive microbial diversity within the chicken gut microbiome revealed by metagenomics and culture.</title>
        <authorList>
            <person name="Gilroy R."/>
            <person name="Ravi A."/>
            <person name="Getino M."/>
            <person name="Pursley I."/>
            <person name="Horton D.L."/>
            <person name="Alikhan N.F."/>
            <person name="Baker D."/>
            <person name="Gharbi K."/>
            <person name="Hall N."/>
            <person name="Watson M."/>
            <person name="Adriaenssens E.M."/>
            <person name="Foster-Nyarko E."/>
            <person name="Jarju S."/>
            <person name="Secka A."/>
            <person name="Antonio M."/>
            <person name="Oren A."/>
            <person name="Chaudhuri R.R."/>
            <person name="La Ragione R."/>
            <person name="Hildebrand F."/>
            <person name="Pallen M.J."/>
        </authorList>
    </citation>
    <scope>NUCLEOTIDE SEQUENCE</scope>
    <source>
        <strain evidence="4">ChiGjej6B6-1540</strain>
    </source>
</reference>
<dbReference type="InterPro" id="IPR013520">
    <property type="entry name" value="Ribonucl_H"/>
</dbReference>
<dbReference type="Pfam" id="PF00929">
    <property type="entry name" value="RNase_T"/>
    <property type="match status" value="1"/>
</dbReference>
<feature type="compositionally biased region" description="Low complexity" evidence="2">
    <location>
        <begin position="59"/>
        <end position="68"/>
    </location>
</feature>
<feature type="region of interest" description="Disordered" evidence="2">
    <location>
        <begin position="1"/>
        <end position="92"/>
    </location>
</feature>
<dbReference type="FunFam" id="3.30.420.10:FF:000045">
    <property type="entry name" value="3'-5' exonuclease DinG"/>
    <property type="match status" value="1"/>
</dbReference>
<dbReference type="SMART" id="SM00479">
    <property type="entry name" value="EXOIII"/>
    <property type="match status" value="1"/>
</dbReference>
<reference evidence="4" key="2">
    <citation type="submission" date="2021-04" db="EMBL/GenBank/DDBJ databases">
        <authorList>
            <person name="Gilroy R."/>
        </authorList>
    </citation>
    <scope>NUCLEOTIDE SEQUENCE</scope>
    <source>
        <strain evidence="4">ChiGjej6B6-1540</strain>
    </source>
</reference>
<dbReference type="SUPFAM" id="SSF53098">
    <property type="entry name" value="Ribonuclease H-like"/>
    <property type="match status" value="1"/>
</dbReference>
<evidence type="ECO:0000259" key="3">
    <source>
        <dbReference type="SMART" id="SM00479"/>
    </source>
</evidence>
<evidence type="ECO:0000313" key="5">
    <source>
        <dbReference type="Proteomes" id="UP000824192"/>
    </source>
</evidence>
<protein>
    <recommendedName>
        <fullName evidence="3">Exonuclease domain-containing protein</fullName>
    </recommendedName>
</protein>
<dbReference type="CDD" id="cd06127">
    <property type="entry name" value="DEDDh"/>
    <property type="match status" value="1"/>
</dbReference>
<dbReference type="GO" id="GO:0008408">
    <property type="term" value="F:3'-5' exonuclease activity"/>
    <property type="evidence" value="ECO:0007669"/>
    <property type="project" value="TreeGrafter"/>
</dbReference>
<gene>
    <name evidence="4" type="ORF">H9868_07980</name>
</gene>
<comment type="caution">
    <text evidence="4">The sequence shown here is derived from an EMBL/GenBank/DDBJ whole genome shotgun (WGS) entry which is preliminary data.</text>
</comment>
<organism evidence="4 5">
    <name type="scientific">Candidatus Flavonifractor merdipullorum</name>
    <dbReference type="NCBI Taxonomy" id="2838590"/>
    <lineage>
        <taxon>Bacteria</taxon>
        <taxon>Bacillati</taxon>
        <taxon>Bacillota</taxon>
        <taxon>Clostridia</taxon>
        <taxon>Eubacteriales</taxon>
        <taxon>Oscillospiraceae</taxon>
        <taxon>Flavonifractor</taxon>
    </lineage>
</organism>
<dbReference type="InterPro" id="IPR012337">
    <property type="entry name" value="RNaseH-like_sf"/>
</dbReference>
<keyword evidence="1" id="KW-0269">Exonuclease</keyword>
<dbReference type="GO" id="GO:0005829">
    <property type="term" value="C:cytosol"/>
    <property type="evidence" value="ECO:0007669"/>
    <property type="project" value="TreeGrafter"/>
</dbReference>
<dbReference type="PANTHER" id="PTHR30231:SF41">
    <property type="entry name" value="DNA POLYMERASE III SUBUNIT EPSILON"/>
    <property type="match status" value="1"/>
</dbReference>
<evidence type="ECO:0000313" key="4">
    <source>
        <dbReference type="EMBL" id="HIW94462.1"/>
    </source>
</evidence>
<evidence type="ECO:0000256" key="1">
    <source>
        <dbReference type="ARBA" id="ARBA00022839"/>
    </source>
</evidence>
<dbReference type="InterPro" id="IPR036420">
    <property type="entry name" value="BRCT_dom_sf"/>
</dbReference>
<dbReference type="EMBL" id="DXGA01000169">
    <property type="protein sequence ID" value="HIW94462.1"/>
    <property type="molecule type" value="Genomic_DNA"/>
</dbReference>
<keyword evidence="1" id="KW-0378">Hydrolase</keyword>